<dbReference type="EMBL" id="AP018227">
    <property type="protein sequence ID" value="BAY82332.1"/>
    <property type="molecule type" value="Genomic_DNA"/>
</dbReference>
<dbReference type="SUPFAM" id="SSF47598">
    <property type="entry name" value="Ribbon-helix-helix"/>
    <property type="match status" value="1"/>
</dbReference>
<sequence>MKKKRLEIRLSERRLNKLRLYAASKDKTMTAVIEEIIDLLASDEIDKSLAVLKNSPIN</sequence>
<name>A0A1Z4LM77_9CYAN</name>
<reference evidence="1 2" key="1">
    <citation type="submission" date="2017-06" db="EMBL/GenBank/DDBJ databases">
        <title>Genome sequencing of cyanobaciteial culture collection at National Institute for Environmental Studies (NIES).</title>
        <authorList>
            <person name="Hirose Y."/>
            <person name="Shimura Y."/>
            <person name="Fujisawa T."/>
            <person name="Nakamura Y."/>
            <person name="Kawachi M."/>
        </authorList>
    </citation>
    <scope>NUCLEOTIDE SEQUENCE [LARGE SCALE GENOMIC DNA]</scope>
    <source>
        <strain evidence="1 2">NIES-267</strain>
    </source>
</reference>
<evidence type="ECO:0000313" key="2">
    <source>
        <dbReference type="Proteomes" id="UP000218418"/>
    </source>
</evidence>
<protein>
    <recommendedName>
        <fullName evidence="3">CopG domain protein DNA-binding domain protein</fullName>
    </recommendedName>
</protein>
<organism evidence="1 2">
    <name type="scientific">Calothrix parasitica NIES-267</name>
    <dbReference type="NCBI Taxonomy" id="1973488"/>
    <lineage>
        <taxon>Bacteria</taxon>
        <taxon>Bacillati</taxon>
        <taxon>Cyanobacteriota</taxon>
        <taxon>Cyanophyceae</taxon>
        <taxon>Nostocales</taxon>
        <taxon>Calotrichaceae</taxon>
        <taxon>Calothrix</taxon>
    </lineage>
</organism>
<dbReference type="GO" id="GO:0006355">
    <property type="term" value="P:regulation of DNA-templated transcription"/>
    <property type="evidence" value="ECO:0007669"/>
    <property type="project" value="InterPro"/>
</dbReference>
<accession>A0A1Z4LM77</accession>
<evidence type="ECO:0008006" key="3">
    <source>
        <dbReference type="Google" id="ProtNLM"/>
    </source>
</evidence>
<keyword evidence="2" id="KW-1185">Reference proteome</keyword>
<dbReference type="Proteomes" id="UP000218418">
    <property type="component" value="Chromosome"/>
</dbReference>
<proteinExistence type="predicted"/>
<dbReference type="InterPro" id="IPR013321">
    <property type="entry name" value="Arc_rbn_hlx_hlx"/>
</dbReference>
<dbReference type="AlphaFoldDB" id="A0A1Z4LM77"/>
<dbReference type="Gene3D" id="1.10.1220.10">
    <property type="entry name" value="Met repressor-like"/>
    <property type="match status" value="1"/>
</dbReference>
<evidence type="ECO:0000313" key="1">
    <source>
        <dbReference type="EMBL" id="BAY82332.1"/>
    </source>
</evidence>
<gene>
    <name evidence="1" type="ORF">NIES267_18110</name>
</gene>
<dbReference type="InterPro" id="IPR010985">
    <property type="entry name" value="Ribbon_hlx_hlx"/>
</dbReference>